<evidence type="ECO:0000256" key="4">
    <source>
        <dbReference type="ARBA" id="ARBA00022679"/>
    </source>
</evidence>
<evidence type="ECO:0000313" key="11">
    <source>
        <dbReference type="Proteomes" id="UP000177967"/>
    </source>
</evidence>
<proteinExistence type="predicted"/>
<dbReference type="InterPro" id="IPR050297">
    <property type="entry name" value="LipidA_mod_glycosyltrf_83"/>
</dbReference>
<dbReference type="PANTHER" id="PTHR33908:SF11">
    <property type="entry name" value="MEMBRANE PROTEIN"/>
    <property type="match status" value="1"/>
</dbReference>
<dbReference type="EMBL" id="MHBW01000005">
    <property type="protein sequence ID" value="OGY09732.1"/>
    <property type="molecule type" value="Genomic_DNA"/>
</dbReference>
<feature type="transmembrane region" description="Helical" evidence="8">
    <location>
        <begin position="206"/>
        <end position="224"/>
    </location>
</feature>
<accession>A0A1G1V2X8</accession>
<keyword evidence="2" id="KW-1003">Cell membrane</keyword>
<keyword evidence="3" id="KW-0328">Glycosyltransferase</keyword>
<keyword evidence="7 8" id="KW-0472">Membrane</keyword>
<evidence type="ECO:0000256" key="5">
    <source>
        <dbReference type="ARBA" id="ARBA00022692"/>
    </source>
</evidence>
<comment type="caution">
    <text evidence="10">The sequence shown here is derived from an EMBL/GenBank/DDBJ whole genome shotgun (WGS) entry which is preliminary data.</text>
</comment>
<dbReference type="AlphaFoldDB" id="A0A1G1V2X8"/>
<feature type="transmembrane region" description="Helical" evidence="8">
    <location>
        <begin position="136"/>
        <end position="154"/>
    </location>
</feature>
<organism evidence="10 11">
    <name type="scientific">Candidatus Blackburnbacteria bacterium RIFCSPHIGHO2_01_FULL_43_15b</name>
    <dbReference type="NCBI Taxonomy" id="1797513"/>
    <lineage>
        <taxon>Bacteria</taxon>
        <taxon>Candidatus Blackburniibacteriota</taxon>
    </lineage>
</organism>
<evidence type="ECO:0000259" key="9">
    <source>
        <dbReference type="Pfam" id="PF13231"/>
    </source>
</evidence>
<gene>
    <name evidence="10" type="ORF">A2782_02745</name>
</gene>
<dbReference type="PANTHER" id="PTHR33908">
    <property type="entry name" value="MANNOSYLTRANSFERASE YKCB-RELATED"/>
    <property type="match status" value="1"/>
</dbReference>
<feature type="transmembrane region" description="Helical" evidence="8">
    <location>
        <begin position="293"/>
        <end position="310"/>
    </location>
</feature>
<reference evidence="10 11" key="1">
    <citation type="journal article" date="2016" name="Nat. Commun.">
        <title>Thousands of microbial genomes shed light on interconnected biogeochemical processes in an aquifer system.</title>
        <authorList>
            <person name="Anantharaman K."/>
            <person name="Brown C.T."/>
            <person name="Hug L.A."/>
            <person name="Sharon I."/>
            <person name="Castelle C.J."/>
            <person name="Probst A.J."/>
            <person name="Thomas B.C."/>
            <person name="Singh A."/>
            <person name="Wilkins M.J."/>
            <person name="Karaoz U."/>
            <person name="Brodie E.L."/>
            <person name="Williams K.H."/>
            <person name="Hubbard S.S."/>
            <person name="Banfield J.F."/>
        </authorList>
    </citation>
    <scope>NUCLEOTIDE SEQUENCE [LARGE SCALE GENOMIC DNA]</scope>
</reference>
<comment type="subcellular location">
    <subcellularLocation>
        <location evidence="1">Cell membrane</location>
        <topology evidence="1">Multi-pass membrane protein</topology>
    </subcellularLocation>
</comment>
<feature type="domain" description="Glycosyltransferase RgtA/B/C/D-like" evidence="9">
    <location>
        <begin position="63"/>
        <end position="213"/>
    </location>
</feature>
<keyword evidence="6 8" id="KW-1133">Transmembrane helix</keyword>
<keyword evidence="5 8" id="KW-0812">Transmembrane</keyword>
<evidence type="ECO:0000256" key="6">
    <source>
        <dbReference type="ARBA" id="ARBA00022989"/>
    </source>
</evidence>
<evidence type="ECO:0000256" key="1">
    <source>
        <dbReference type="ARBA" id="ARBA00004651"/>
    </source>
</evidence>
<feature type="transmembrane region" description="Helical" evidence="8">
    <location>
        <begin position="269"/>
        <end position="286"/>
    </location>
</feature>
<keyword evidence="4" id="KW-0808">Transferase</keyword>
<feature type="transmembrane region" description="Helical" evidence="8">
    <location>
        <begin position="316"/>
        <end position="335"/>
    </location>
</feature>
<evidence type="ECO:0000313" key="10">
    <source>
        <dbReference type="EMBL" id="OGY09732.1"/>
    </source>
</evidence>
<evidence type="ECO:0000256" key="3">
    <source>
        <dbReference type="ARBA" id="ARBA00022676"/>
    </source>
</evidence>
<protein>
    <recommendedName>
        <fullName evidence="9">Glycosyltransferase RgtA/B/C/D-like domain-containing protein</fullName>
    </recommendedName>
</protein>
<evidence type="ECO:0000256" key="8">
    <source>
        <dbReference type="SAM" id="Phobius"/>
    </source>
</evidence>
<dbReference type="Proteomes" id="UP000177967">
    <property type="component" value="Unassembled WGS sequence"/>
</dbReference>
<dbReference type="Pfam" id="PF13231">
    <property type="entry name" value="PMT_2"/>
    <property type="match status" value="1"/>
</dbReference>
<feature type="transmembrane region" description="Helical" evidence="8">
    <location>
        <begin position="342"/>
        <end position="362"/>
    </location>
</feature>
<dbReference type="GO" id="GO:0016763">
    <property type="term" value="F:pentosyltransferase activity"/>
    <property type="evidence" value="ECO:0007669"/>
    <property type="project" value="TreeGrafter"/>
</dbReference>
<evidence type="ECO:0000256" key="2">
    <source>
        <dbReference type="ARBA" id="ARBA00022475"/>
    </source>
</evidence>
<sequence>MYKKWRAIIPWGMAILLLAILLRTYNIFSIPIFADEAIYIRWAQVMRAVSSLRFLPLDDGKQPLFMWLMIPFLKVIGDPLLAGRTLSMLAGLGTLTGIFLVTLRLFKNKKTAILAALIYAVSPFTVFFDRMALVDSLLMCFGVWSLYFGILTAQELRLDWAMLAGFALGFAYLTKSPGVFFLLLLPSTLLAGEFRGKDKWRKLGKLGGLWLVSWVIALGMYNILRLGPNFHMLALRNKDYVYSFSEVLQHPLDPAIPHFYDLFDWFSKMLPITVLLTAVLGMILALKKDWRQLLLLLAWSIGPLVAEAAFAKVFTARYVLFTLPPILILAAYAWGKFKNKNWLALGGAFIILPSLFINYKVLTSPVQAPLPREERAGYLEEWTAGTGIREIAQYVKVQKAQNPNQKVLVGTEGFFGTLPDGLQIYLSDIPGIVVKGVGITITGVDKSLADAKVAGDRVFLVVNSTRFKIEQPEKAGLRLVSSYPKAPRADGTQESLLLLELVK</sequence>
<dbReference type="GO" id="GO:0005886">
    <property type="term" value="C:plasma membrane"/>
    <property type="evidence" value="ECO:0007669"/>
    <property type="project" value="UniProtKB-SubCell"/>
</dbReference>
<dbReference type="STRING" id="1797513.A2782_02745"/>
<evidence type="ECO:0000256" key="7">
    <source>
        <dbReference type="ARBA" id="ARBA00023136"/>
    </source>
</evidence>
<dbReference type="InterPro" id="IPR038731">
    <property type="entry name" value="RgtA/B/C-like"/>
</dbReference>
<feature type="transmembrane region" description="Helical" evidence="8">
    <location>
        <begin position="88"/>
        <end position="106"/>
    </location>
</feature>
<name>A0A1G1V2X8_9BACT</name>
<feature type="transmembrane region" description="Helical" evidence="8">
    <location>
        <begin position="160"/>
        <end position="185"/>
    </location>
</feature>
<dbReference type="GO" id="GO:0009103">
    <property type="term" value="P:lipopolysaccharide biosynthetic process"/>
    <property type="evidence" value="ECO:0007669"/>
    <property type="project" value="UniProtKB-ARBA"/>
</dbReference>